<proteinExistence type="predicted"/>
<dbReference type="AlphaFoldDB" id="K1RML0"/>
<comment type="caution">
    <text evidence="1">The sequence shown here is derived from an EMBL/GenBank/DDBJ whole genome shotgun (WGS) entry which is preliminary data.</text>
</comment>
<evidence type="ECO:0000313" key="1">
    <source>
        <dbReference type="EMBL" id="EKC46578.1"/>
    </source>
</evidence>
<sequence>MYCVRKVTNDLYWVGANDHRLALFENCFPIPRGVTYNAYCLLDEKTVL</sequence>
<name>K1RML0_9ZZZZ</name>
<feature type="non-terminal residue" evidence="1">
    <location>
        <position position="48"/>
    </location>
</feature>
<dbReference type="InterPro" id="IPR036866">
    <property type="entry name" value="RibonucZ/Hydroxyglut_hydro"/>
</dbReference>
<dbReference type="Gene3D" id="3.60.15.10">
    <property type="entry name" value="Ribonuclease Z/Hydroxyacylglutathione hydrolase-like"/>
    <property type="match status" value="1"/>
</dbReference>
<organism evidence="1">
    <name type="scientific">human gut metagenome</name>
    <dbReference type="NCBI Taxonomy" id="408170"/>
    <lineage>
        <taxon>unclassified sequences</taxon>
        <taxon>metagenomes</taxon>
        <taxon>organismal metagenomes</taxon>
    </lineage>
</organism>
<gene>
    <name evidence="1" type="ORF">LEA_19781</name>
</gene>
<reference evidence="1" key="1">
    <citation type="journal article" date="2013" name="Environ. Microbiol.">
        <title>Microbiota from the distal guts of lean and obese adolescents exhibit partial functional redundancy besides clear differences in community structure.</title>
        <authorList>
            <person name="Ferrer M."/>
            <person name="Ruiz A."/>
            <person name="Lanza F."/>
            <person name="Haange S.B."/>
            <person name="Oberbach A."/>
            <person name="Till H."/>
            <person name="Bargiela R."/>
            <person name="Campoy C."/>
            <person name="Segura M.T."/>
            <person name="Richter M."/>
            <person name="von Bergen M."/>
            <person name="Seifert J."/>
            <person name="Suarez A."/>
        </authorList>
    </citation>
    <scope>NUCLEOTIDE SEQUENCE</scope>
</reference>
<protein>
    <submittedName>
        <fullName evidence="1">Flavoprotein</fullName>
    </submittedName>
</protein>
<accession>K1RML0</accession>
<dbReference type="EMBL" id="AJWY01013593">
    <property type="protein sequence ID" value="EKC46578.1"/>
    <property type="molecule type" value="Genomic_DNA"/>
</dbReference>